<sequence length="452" mass="49746">MRSYPRQADGHGIKLSGYNTSRWAEDWRGMRDPKKRDDILDRLKYLPIDADGDAYVTLSGEMRLRTTLVSNPGLVDSPYRREDLLRLVGGADVHVGPFRAYGELAHGGLAGVNYGTPAGKSRNTLIVQQAFGELGGPVGRATLGIRYGRQCFTDGSPQILAIRDDNSILFVEQGVRAWAQLSRFRVDMFDFHHVTLGTGGTGDDVADKSTRFSGVTGGIVLADSKTRKLFLDPYAWRERNSKARWGSTTAREVRRHWGARLWGSLNDLTIDWTLDRQTGDFAGRDIDAWSAYIAQTYQLSRKGLAPKIGVHVDYGSGGGAYDKGALHNGRFVTGGAIAYSYQGALSPSNLVQISPNVTISPAKTLDLTTEYQRSYRATESDAVYKGNGTAYTGTQKIAGSHIGDAIRFQASWKIAPRVSLITRYEYFQPAGPLAKVKTTGSHYLSSWISLRF</sequence>
<accession>A0A7U5BFB4</accession>
<name>A0A7U5BFB4_9SPHN</name>
<reference evidence="2 3" key="2">
    <citation type="submission" date="2015-02" db="EMBL/GenBank/DDBJ databases">
        <title>The complete genome of Sphingomonas hengshuiensis sp. WHSC-8 isolated from soil of Hengshui Lake.</title>
        <authorList>
            <person name="Wei S."/>
            <person name="Guo J."/>
            <person name="Su C."/>
            <person name="Wu R."/>
            <person name="Zhang Z."/>
            <person name="Liang K."/>
            <person name="Li H."/>
            <person name="Wang T."/>
            <person name="Liu H."/>
            <person name="Zhang C."/>
            <person name="Li Z."/>
            <person name="Wang Q."/>
            <person name="Meng J."/>
        </authorList>
    </citation>
    <scope>NUCLEOTIDE SEQUENCE [LARGE SCALE GENOMIC DNA]</scope>
    <source>
        <strain evidence="2 3">WHSC-8</strain>
    </source>
</reference>
<proteinExistence type="predicted"/>
<organism evidence="2 3">
    <name type="scientific">Sphingomonas hengshuiensis</name>
    <dbReference type="NCBI Taxonomy" id="1609977"/>
    <lineage>
        <taxon>Bacteria</taxon>
        <taxon>Pseudomonadati</taxon>
        <taxon>Pseudomonadota</taxon>
        <taxon>Alphaproteobacteria</taxon>
        <taxon>Sphingomonadales</taxon>
        <taxon>Sphingomonadaceae</taxon>
        <taxon>Sphingomonas</taxon>
    </lineage>
</organism>
<dbReference type="AlphaFoldDB" id="A0A7U5BFB4"/>
<dbReference type="KEGG" id="sphi:TS85_03195"/>
<dbReference type="Proteomes" id="UP000032300">
    <property type="component" value="Chromosome"/>
</dbReference>
<evidence type="ECO:0000259" key="1">
    <source>
        <dbReference type="Pfam" id="PF13372"/>
    </source>
</evidence>
<feature type="domain" description="Alginate export" evidence="1">
    <location>
        <begin position="122"/>
        <end position="429"/>
    </location>
</feature>
<dbReference type="InterPro" id="IPR025388">
    <property type="entry name" value="Alginate_export_dom"/>
</dbReference>
<gene>
    <name evidence="2" type="ORF">TS85_03195</name>
</gene>
<dbReference type="EMBL" id="CP010836">
    <property type="protein sequence ID" value="AJP74226.1"/>
    <property type="molecule type" value="Genomic_DNA"/>
</dbReference>
<evidence type="ECO:0000313" key="3">
    <source>
        <dbReference type="Proteomes" id="UP000032300"/>
    </source>
</evidence>
<protein>
    <recommendedName>
        <fullName evidence="1">Alginate export domain-containing protein</fullName>
    </recommendedName>
</protein>
<dbReference type="Pfam" id="PF13372">
    <property type="entry name" value="Alginate_exp"/>
    <property type="match status" value="1"/>
</dbReference>
<evidence type="ECO:0000313" key="2">
    <source>
        <dbReference type="EMBL" id="AJP74226.1"/>
    </source>
</evidence>
<keyword evidence="3" id="KW-1185">Reference proteome</keyword>
<reference evidence="2 3" key="1">
    <citation type="journal article" date="2015" name="Int. J. Syst. Evol. Microbiol.">
        <title>Sphingomonas hengshuiensis sp. nov., isolated from lake wetland.</title>
        <authorList>
            <person name="Wei S."/>
            <person name="Wang T."/>
            <person name="Liu H."/>
            <person name="Zhang C."/>
            <person name="Guo J."/>
            <person name="Wang Q."/>
            <person name="Liang K."/>
            <person name="Zhang Z."/>
        </authorList>
    </citation>
    <scope>NUCLEOTIDE SEQUENCE [LARGE SCALE GENOMIC DNA]</scope>
    <source>
        <strain evidence="2 3">WHSC-8</strain>
    </source>
</reference>